<protein>
    <submittedName>
        <fullName evidence="1">Uncharacterized protein</fullName>
    </submittedName>
</protein>
<name>A0AAJ0GH71_9PEZI</name>
<dbReference type="Proteomes" id="UP001271007">
    <property type="component" value="Unassembled WGS sequence"/>
</dbReference>
<organism evidence="1 2">
    <name type="scientific">Extremus antarcticus</name>
    <dbReference type="NCBI Taxonomy" id="702011"/>
    <lineage>
        <taxon>Eukaryota</taxon>
        <taxon>Fungi</taxon>
        <taxon>Dikarya</taxon>
        <taxon>Ascomycota</taxon>
        <taxon>Pezizomycotina</taxon>
        <taxon>Dothideomycetes</taxon>
        <taxon>Dothideomycetidae</taxon>
        <taxon>Mycosphaerellales</taxon>
        <taxon>Extremaceae</taxon>
        <taxon>Extremus</taxon>
    </lineage>
</organism>
<proteinExistence type="predicted"/>
<sequence>MPQDLSSFDNIYTHLTSTYGYPVLPRKSPRPHAPAASHSIAELSLHPTLEAILHILNADLPSAHFLCRHMQNKPAWEGMYIHGLLHRVEGDFENAKAWYGDVAHSDAFKSAWPEGLETAKEFLDDVKAAINDGAKKPCSKDLEDLSRREIDRLSQWCKKQFGVERVADATTVWVEPSEKERAMAAKMIPKVDAESKIGIARLYNQISNDTQSQ</sequence>
<comment type="caution">
    <text evidence="1">The sequence shown here is derived from an EMBL/GenBank/DDBJ whole genome shotgun (WGS) entry which is preliminary data.</text>
</comment>
<gene>
    <name evidence="1" type="ORF">LTR09_001688</name>
</gene>
<reference evidence="1" key="1">
    <citation type="submission" date="2023-04" db="EMBL/GenBank/DDBJ databases">
        <title>Black Yeasts Isolated from many extreme environments.</title>
        <authorList>
            <person name="Coleine C."/>
            <person name="Stajich J.E."/>
            <person name="Selbmann L."/>
        </authorList>
    </citation>
    <scope>NUCLEOTIDE SEQUENCE</scope>
    <source>
        <strain evidence="1">CCFEE 5312</strain>
    </source>
</reference>
<dbReference type="EMBL" id="JAWDJX010000003">
    <property type="protein sequence ID" value="KAK3057504.1"/>
    <property type="molecule type" value="Genomic_DNA"/>
</dbReference>
<dbReference type="AlphaFoldDB" id="A0AAJ0GH71"/>
<evidence type="ECO:0000313" key="2">
    <source>
        <dbReference type="Proteomes" id="UP001271007"/>
    </source>
</evidence>
<keyword evidence="2" id="KW-1185">Reference proteome</keyword>
<evidence type="ECO:0000313" key="1">
    <source>
        <dbReference type="EMBL" id="KAK3057504.1"/>
    </source>
</evidence>
<accession>A0AAJ0GH71</accession>